<evidence type="ECO:0000259" key="13">
    <source>
        <dbReference type="SMART" id="SM00562"/>
    </source>
</evidence>
<dbReference type="PANTHER" id="PTHR11349">
    <property type="entry name" value="NUCLEOSIDE DIPHOSPHATE KINASE"/>
    <property type="match status" value="1"/>
</dbReference>
<dbReference type="GO" id="GO:0006228">
    <property type="term" value="P:UTP biosynthetic process"/>
    <property type="evidence" value="ECO:0007669"/>
    <property type="project" value="InterPro"/>
</dbReference>
<dbReference type="FunFam" id="3.30.70.141:FF:000017">
    <property type="entry name" value="Nucleoside diphosphate kinase"/>
    <property type="match status" value="1"/>
</dbReference>
<keyword evidence="12" id="KW-0546">Nucleotide metabolism</keyword>
<dbReference type="InterPro" id="IPR034907">
    <property type="entry name" value="NDK-like_dom"/>
</dbReference>
<dbReference type="EMBL" id="LAZR01003502">
    <property type="protein sequence ID" value="KKN17634.1"/>
    <property type="molecule type" value="Genomic_DNA"/>
</dbReference>
<feature type="domain" description="Nucleoside diphosphate kinase-like" evidence="13">
    <location>
        <begin position="2"/>
        <end position="135"/>
    </location>
</feature>
<dbReference type="GO" id="GO:0046872">
    <property type="term" value="F:metal ion binding"/>
    <property type="evidence" value="ECO:0007669"/>
    <property type="project" value="UniProtKB-KW"/>
</dbReference>
<protein>
    <recommendedName>
        <fullName evidence="5">nucleoside-diphosphate kinase</fullName>
        <ecNumber evidence="5">2.7.4.6</ecNumber>
    </recommendedName>
</protein>
<accession>A0A0F9NI61</accession>
<comment type="cofactor">
    <cofactor evidence="1">
        <name>Mg(2+)</name>
        <dbReference type="ChEBI" id="CHEBI:18420"/>
    </cofactor>
</comment>
<dbReference type="SMART" id="SM00562">
    <property type="entry name" value="NDK"/>
    <property type="match status" value="1"/>
</dbReference>
<dbReference type="EC" id="2.7.4.6" evidence="5"/>
<evidence type="ECO:0000256" key="11">
    <source>
        <dbReference type="ARBA" id="ARBA00022842"/>
    </source>
</evidence>
<keyword evidence="6" id="KW-0808">Transferase</keyword>
<comment type="caution">
    <text evidence="14">The sequence shown here is derived from an EMBL/GenBank/DDBJ whole genome shotgun (WGS) entry which is preliminary data.</text>
</comment>
<evidence type="ECO:0000256" key="8">
    <source>
        <dbReference type="ARBA" id="ARBA00022741"/>
    </source>
</evidence>
<reference evidence="14" key="1">
    <citation type="journal article" date="2015" name="Nature">
        <title>Complex archaea that bridge the gap between prokaryotes and eukaryotes.</title>
        <authorList>
            <person name="Spang A."/>
            <person name="Saw J.H."/>
            <person name="Jorgensen S.L."/>
            <person name="Zaremba-Niedzwiedzka K."/>
            <person name="Martijn J."/>
            <person name="Lind A.E."/>
            <person name="van Eijk R."/>
            <person name="Schleper C."/>
            <person name="Guy L."/>
            <person name="Ettema T.J."/>
        </authorList>
    </citation>
    <scope>NUCLEOTIDE SEQUENCE</scope>
</reference>
<sequence length="136" mass="15365">MASKTFVIIKPDAISRGLIGKIISRFEDKCLKIVAIEMMEKDYLWCRLHYESISGYVYRKLEEFMLSAPLIGIVLEGPDVIRVVKIMVGSTDSLLAEPGTIRGDYGLQPIRYNVVHAADSPMAVEREIKLFFGRVI</sequence>
<dbReference type="GO" id="GO:0004550">
    <property type="term" value="F:nucleoside diphosphate kinase activity"/>
    <property type="evidence" value="ECO:0007669"/>
    <property type="project" value="UniProtKB-EC"/>
</dbReference>
<name>A0A0F9NI61_9ZZZZ</name>
<dbReference type="GO" id="GO:0006241">
    <property type="term" value="P:CTP biosynthetic process"/>
    <property type="evidence" value="ECO:0007669"/>
    <property type="project" value="InterPro"/>
</dbReference>
<keyword evidence="10" id="KW-0067">ATP-binding</keyword>
<comment type="subcellular location">
    <subcellularLocation>
        <location evidence="3">Mitochondrion intermembrane space</location>
    </subcellularLocation>
    <subcellularLocation>
        <location evidence="2">Mitochondrion matrix</location>
    </subcellularLocation>
</comment>
<evidence type="ECO:0000256" key="1">
    <source>
        <dbReference type="ARBA" id="ARBA00001946"/>
    </source>
</evidence>
<comment type="similarity">
    <text evidence="4">Belongs to the NDK family.</text>
</comment>
<dbReference type="Gene3D" id="3.30.70.141">
    <property type="entry name" value="Nucleoside diphosphate kinase-like domain"/>
    <property type="match status" value="1"/>
</dbReference>
<proteinExistence type="inferred from homology"/>
<evidence type="ECO:0000256" key="9">
    <source>
        <dbReference type="ARBA" id="ARBA00022777"/>
    </source>
</evidence>
<keyword evidence="9" id="KW-0418">Kinase</keyword>
<evidence type="ECO:0000256" key="7">
    <source>
        <dbReference type="ARBA" id="ARBA00022723"/>
    </source>
</evidence>
<dbReference type="InterPro" id="IPR001564">
    <property type="entry name" value="Nucleoside_diP_kinase"/>
</dbReference>
<keyword evidence="8" id="KW-0547">Nucleotide-binding</keyword>
<dbReference type="GO" id="GO:0005524">
    <property type="term" value="F:ATP binding"/>
    <property type="evidence" value="ECO:0007669"/>
    <property type="project" value="UniProtKB-KW"/>
</dbReference>
<evidence type="ECO:0000313" key="14">
    <source>
        <dbReference type="EMBL" id="KKN17634.1"/>
    </source>
</evidence>
<dbReference type="GO" id="GO:0006183">
    <property type="term" value="P:GTP biosynthetic process"/>
    <property type="evidence" value="ECO:0007669"/>
    <property type="project" value="InterPro"/>
</dbReference>
<evidence type="ECO:0000256" key="10">
    <source>
        <dbReference type="ARBA" id="ARBA00022840"/>
    </source>
</evidence>
<evidence type="ECO:0000256" key="12">
    <source>
        <dbReference type="ARBA" id="ARBA00023080"/>
    </source>
</evidence>
<dbReference type="SUPFAM" id="SSF54919">
    <property type="entry name" value="Nucleoside diphosphate kinase, NDK"/>
    <property type="match status" value="1"/>
</dbReference>
<evidence type="ECO:0000256" key="2">
    <source>
        <dbReference type="ARBA" id="ARBA00004305"/>
    </source>
</evidence>
<evidence type="ECO:0000256" key="3">
    <source>
        <dbReference type="ARBA" id="ARBA00004569"/>
    </source>
</evidence>
<dbReference type="PROSITE" id="PS51374">
    <property type="entry name" value="NDPK_LIKE"/>
    <property type="match status" value="1"/>
</dbReference>
<keyword evidence="11" id="KW-0460">Magnesium</keyword>
<evidence type="ECO:0000256" key="4">
    <source>
        <dbReference type="ARBA" id="ARBA00008142"/>
    </source>
</evidence>
<dbReference type="PRINTS" id="PR01243">
    <property type="entry name" value="NUCDPKINASE"/>
</dbReference>
<dbReference type="GO" id="GO:0005758">
    <property type="term" value="C:mitochondrial intermembrane space"/>
    <property type="evidence" value="ECO:0007669"/>
    <property type="project" value="UniProtKB-SubCell"/>
</dbReference>
<dbReference type="Pfam" id="PF00334">
    <property type="entry name" value="NDK"/>
    <property type="match status" value="1"/>
</dbReference>
<evidence type="ECO:0000256" key="6">
    <source>
        <dbReference type="ARBA" id="ARBA00022679"/>
    </source>
</evidence>
<dbReference type="InterPro" id="IPR036850">
    <property type="entry name" value="NDK-like_dom_sf"/>
</dbReference>
<keyword evidence="7" id="KW-0479">Metal-binding</keyword>
<evidence type="ECO:0000256" key="5">
    <source>
        <dbReference type="ARBA" id="ARBA00012966"/>
    </source>
</evidence>
<organism evidence="14">
    <name type="scientific">marine sediment metagenome</name>
    <dbReference type="NCBI Taxonomy" id="412755"/>
    <lineage>
        <taxon>unclassified sequences</taxon>
        <taxon>metagenomes</taxon>
        <taxon>ecological metagenomes</taxon>
    </lineage>
</organism>
<dbReference type="GO" id="GO:0005759">
    <property type="term" value="C:mitochondrial matrix"/>
    <property type="evidence" value="ECO:0007669"/>
    <property type="project" value="UniProtKB-SubCell"/>
</dbReference>
<gene>
    <name evidence="14" type="ORF">LCGC14_0963860</name>
</gene>
<dbReference type="AlphaFoldDB" id="A0A0F9NI61"/>
<dbReference type="CDD" id="cd04413">
    <property type="entry name" value="NDPk_I"/>
    <property type="match status" value="1"/>
</dbReference>